<dbReference type="Gene3D" id="1.10.560.10">
    <property type="entry name" value="GroEL-like equatorial domain"/>
    <property type="match status" value="1"/>
</dbReference>
<evidence type="ECO:0000256" key="1">
    <source>
        <dbReference type="ARBA" id="ARBA00006607"/>
    </source>
</evidence>
<dbReference type="PANTHER" id="PTHR45633">
    <property type="entry name" value="60 KDA HEAT SHOCK PROTEIN, MITOCHONDRIAL"/>
    <property type="match status" value="1"/>
</dbReference>
<keyword evidence="2" id="KW-0143">Chaperone</keyword>
<organism evidence="3">
    <name type="scientific">Ursus maritimus</name>
    <name type="common">Polar bear</name>
    <name type="synonym">Thalarctos maritimus</name>
    <dbReference type="NCBI Taxonomy" id="29073"/>
    <lineage>
        <taxon>Eukaryota</taxon>
        <taxon>Metazoa</taxon>
        <taxon>Chordata</taxon>
        <taxon>Craniata</taxon>
        <taxon>Vertebrata</taxon>
        <taxon>Euteleostomi</taxon>
        <taxon>Mammalia</taxon>
        <taxon>Eutheria</taxon>
        <taxon>Laurasiatheria</taxon>
        <taxon>Carnivora</taxon>
        <taxon>Caniformia</taxon>
        <taxon>Ursidae</taxon>
        <taxon>Ursus</taxon>
    </lineage>
</organism>
<dbReference type="GO" id="GO:0042026">
    <property type="term" value="P:protein refolding"/>
    <property type="evidence" value="ECO:0007669"/>
    <property type="project" value="InterPro"/>
</dbReference>
<dbReference type="GeneTree" id="ENSGT00390000005727"/>
<dbReference type="Ensembl" id="ENSUMAT00000032920.1">
    <property type="protein sequence ID" value="ENSUMAP00000027823.1"/>
    <property type="gene ID" value="ENSUMAG00000020208.1"/>
</dbReference>
<proteinExistence type="inferred from homology"/>
<dbReference type="AlphaFoldDB" id="A0A452V2Y5"/>
<sequence>MIRYFYSIRRPVSKTLAPQLTQVYTKDIKFGAPQDSQLLMLQSVYLLSLAIAILWAKGKTTIIEQSCGSPKVTKDGVTVAKSIHLMDKYKNIDAKLVQDVANNTHEEAEGGTTMATEPAPFVAKEGFGKISKDANPVGIRSGMMLSLDNCFIGSCWSGHSVSYGRNCSHRNSQREGPWNRRNGWNERWHILIPRTVLYPY</sequence>
<dbReference type="InterPro" id="IPR027413">
    <property type="entry name" value="GROEL-like_equatorial_sf"/>
</dbReference>
<dbReference type="OMA" id="FIGCCWS"/>
<dbReference type="PRINTS" id="PR00298">
    <property type="entry name" value="CHAPERONIN60"/>
</dbReference>
<dbReference type="GO" id="GO:0140662">
    <property type="term" value="F:ATP-dependent protein folding chaperone"/>
    <property type="evidence" value="ECO:0007669"/>
    <property type="project" value="InterPro"/>
</dbReference>
<dbReference type="InterPro" id="IPR001844">
    <property type="entry name" value="Cpn60/GroEL"/>
</dbReference>
<accession>A0A452V2Y5</accession>
<reference evidence="3" key="1">
    <citation type="submission" date="2019-03" db="UniProtKB">
        <authorList>
            <consortium name="Ensembl"/>
        </authorList>
    </citation>
    <scope>IDENTIFICATION</scope>
</reference>
<comment type="similarity">
    <text evidence="1">Belongs to the chaperonin (HSP60) family.</text>
</comment>
<evidence type="ECO:0000313" key="3">
    <source>
        <dbReference type="Ensembl" id="ENSUMAP00000027823"/>
    </source>
</evidence>
<evidence type="ECO:0000256" key="2">
    <source>
        <dbReference type="ARBA" id="ARBA00023186"/>
    </source>
</evidence>
<dbReference type="SUPFAM" id="SSF48592">
    <property type="entry name" value="GroEL equatorial domain-like"/>
    <property type="match status" value="1"/>
</dbReference>
<name>A0A452V2Y5_URSMA</name>
<protein>
    <submittedName>
        <fullName evidence="3">Uncharacterized protein</fullName>
    </submittedName>
</protein>
<dbReference type="GO" id="GO:0005832">
    <property type="term" value="C:chaperonin-containing T-complex"/>
    <property type="evidence" value="ECO:0007669"/>
    <property type="project" value="UniProtKB-ARBA"/>
</dbReference>